<gene>
    <name evidence="1" type="ORF">M441DRAFT_43924</name>
</gene>
<evidence type="ECO:0000313" key="2">
    <source>
        <dbReference type="Proteomes" id="UP000240493"/>
    </source>
</evidence>
<reference evidence="1 2" key="1">
    <citation type="submission" date="2016-07" db="EMBL/GenBank/DDBJ databases">
        <title>Multiple horizontal gene transfer events from other fungi enriched the ability of initially mycotrophic Trichoderma (Ascomycota) to feed on dead plant biomass.</title>
        <authorList>
            <consortium name="DOE Joint Genome Institute"/>
            <person name="Aerts A."/>
            <person name="Atanasova L."/>
            <person name="Chenthamara K."/>
            <person name="Zhang J."/>
            <person name="Grujic M."/>
            <person name="Henrissat B."/>
            <person name="Kuo A."/>
            <person name="Salamov A."/>
            <person name="Lipzen A."/>
            <person name="Labutti K."/>
            <person name="Barry K."/>
            <person name="Miao Y."/>
            <person name="Rahimi M.J."/>
            <person name="Shen Q."/>
            <person name="Grigoriev I.V."/>
            <person name="Kubicek C.P."/>
            <person name="Druzhinina I.S."/>
        </authorList>
    </citation>
    <scope>NUCLEOTIDE SEQUENCE [LARGE SCALE GENOMIC DNA]</scope>
    <source>
        <strain evidence="1 2">CBS 433.97</strain>
    </source>
</reference>
<proteinExistence type="predicted"/>
<dbReference type="Proteomes" id="UP000240493">
    <property type="component" value="Unassembled WGS sequence"/>
</dbReference>
<name>A0A2T3ZG48_TRIA4</name>
<dbReference type="AlphaFoldDB" id="A0A2T3ZG48"/>
<sequence length="155" mass="17145">MRLLSQAVANGKLRDKSAMPIYMCTCPDCFTSPLVPRYGTARALRQLEWPPYPSFPLLPLSFRFSQWTDAVTYKESTGEPLRDTLMMPATLAAPSHYAQRSLEEGPDAEWQNVQSGSGILASTERVALLFGGGRPSPFGSPERGCEMIRRADCRG</sequence>
<protein>
    <submittedName>
        <fullName evidence="1">Uncharacterized protein</fullName>
    </submittedName>
</protein>
<organism evidence="1 2">
    <name type="scientific">Trichoderma asperellum (strain ATCC 204424 / CBS 433.97 / NBRC 101777)</name>
    <dbReference type="NCBI Taxonomy" id="1042311"/>
    <lineage>
        <taxon>Eukaryota</taxon>
        <taxon>Fungi</taxon>
        <taxon>Dikarya</taxon>
        <taxon>Ascomycota</taxon>
        <taxon>Pezizomycotina</taxon>
        <taxon>Sordariomycetes</taxon>
        <taxon>Hypocreomycetidae</taxon>
        <taxon>Hypocreales</taxon>
        <taxon>Hypocreaceae</taxon>
        <taxon>Trichoderma</taxon>
    </lineage>
</organism>
<evidence type="ECO:0000313" key="1">
    <source>
        <dbReference type="EMBL" id="PTB43781.1"/>
    </source>
</evidence>
<dbReference type="EMBL" id="KZ679258">
    <property type="protein sequence ID" value="PTB43781.1"/>
    <property type="molecule type" value="Genomic_DNA"/>
</dbReference>
<keyword evidence="2" id="KW-1185">Reference proteome</keyword>
<accession>A0A2T3ZG48</accession>